<dbReference type="AlphaFoldDB" id="A0A8J8NKJ8"/>
<name>A0A8J8NKJ8_HALGN</name>
<evidence type="ECO:0000313" key="2">
    <source>
        <dbReference type="Proteomes" id="UP000785679"/>
    </source>
</evidence>
<dbReference type="EMBL" id="RRYP01012770">
    <property type="protein sequence ID" value="TNV76898.1"/>
    <property type="molecule type" value="Genomic_DNA"/>
</dbReference>
<dbReference type="Proteomes" id="UP000785679">
    <property type="component" value="Unassembled WGS sequence"/>
</dbReference>
<organism evidence="1 2">
    <name type="scientific">Halteria grandinella</name>
    <dbReference type="NCBI Taxonomy" id="5974"/>
    <lineage>
        <taxon>Eukaryota</taxon>
        <taxon>Sar</taxon>
        <taxon>Alveolata</taxon>
        <taxon>Ciliophora</taxon>
        <taxon>Intramacronucleata</taxon>
        <taxon>Spirotrichea</taxon>
        <taxon>Stichotrichia</taxon>
        <taxon>Sporadotrichida</taxon>
        <taxon>Halteriidae</taxon>
        <taxon>Halteria</taxon>
    </lineage>
</organism>
<accession>A0A8J8NKJ8</accession>
<gene>
    <name evidence="1" type="ORF">FGO68_gene10045</name>
</gene>
<evidence type="ECO:0000313" key="1">
    <source>
        <dbReference type="EMBL" id="TNV76898.1"/>
    </source>
</evidence>
<comment type="caution">
    <text evidence="1">The sequence shown here is derived from an EMBL/GenBank/DDBJ whole genome shotgun (WGS) entry which is preliminary data.</text>
</comment>
<proteinExistence type="predicted"/>
<keyword evidence="2" id="KW-1185">Reference proteome</keyword>
<reference evidence="1" key="1">
    <citation type="submission" date="2019-06" db="EMBL/GenBank/DDBJ databases">
        <authorList>
            <person name="Zheng W."/>
        </authorList>
    </citation>
    <scope>NUCLEOTIDE SEQUENCE</scope>
    <source>
        <strain evidence="1">QDHG01</strain>
    </source>
</reference>
<sequence>MIRSQNNLIQERKKSTCIELNISDTFFNESEGLSPAHHSTPKKEVDIEENNFYSFNNCAYPNKLEDEDFDMESKIHGCAELSLSSRRNRPHFCESIKYEAERINSEKGQSQMSRMGLEAVSQFIKEEPADLMREEIKLCQSEDQSQKLDNNYKLGSYFAFESKQIDVHQINKINQSNKSEIEIHVSLDQSIIQLINNLQIEFKSKLIAKQGIQQSSSAVIPLEISPSLEYIDYPYYFGGQRESIPSYLGNIAEHMEILEEESEVEDGQPDIPEELER</sequence>
<protein>
    <submittedName>
        <fullName evidence="1">Uncharacterized protein</fullName>
    </submittedName>
</protein>